<evidence type="ECO:0000313" key="2">
    <source>
        <dbReference type="EMBL" id="OMP05646.1"/>
    </source>
</evidence>
<dbReference type="Proteomes" id="UP000187203">
    <property type="component" value="Unassembled WGS sequence"/>
</dbReference>
<protein>
    <submittedName>
        <fullName evidence="2">Uncharacterized protein</fullName>
    </submittedName>
</protein>
<accession>A0A1R3KEY4</accession>
<proteinExistence type="predicted"/>
<gene>
    <name evidence="2" type="ORF">COLO4_08677</name>
</gene>
<organism evidence="2 3">
    <name type="scientific">Corchorus olitorius</name>
    <dbReference type="NCBI Taxonomy" id="93759"/>
    <lineage>
        <taxon>Eukaryota</taxon>
        <taxon>Viridiplantae</taxon>
        <taxon>Streptophyta</taxon>
        <taxon>Embryophyta</taxon>
        <taxon>Tracheophyta</taxon>
        <taxon>Spermatophyta</taxon>
        <taxon>Magnoliopsida</taxon>
        <taxon>eudicotyledons</taxon>
        <taxon>Gunneridae</taxon>
        <taxon>Pentapetalae</taxon>
        <taxon>rosids</taxon>
        <taxon>malvids</taxon>
        <taxon>Malvales</taxon>
        <taxon>Malvaceae</taxon>
        <taxon>Grewioideae</taxon>
        <taxon>Apeibeae</taxon>
        <taxon>Corchorus</taxon>
    </lineage>
</organism>
<evidence type="ECO:0000313" key="3">
    <source>
        <dbReference type="Proteomes" id="UP000187203"/>
    </source>
</evidence>
<comment type="caution">
    <text evidence="2">The sequence shown here is derived from an EMBL/GenBank/DDBJ whole genome shotgun (WGS) entry which is preliminary data.</text>
</comment>
<sequence>MTTTVRPETTCGGSEPNLIQQYRKKLFNKKSSQPGGCLSPRRGTHHERLSHAA</sequence>
<feature type="region of interest" description="Disordered" evidence="1">
    <location>
        <begin position="28"/>
        <end position="53"/>
    </location>
</feature>
<evidence type="ECO:0000256" key="1">
    <source>
        <dbReference type="SAM" id="MobiDB-lite"/>
    </source>
</evidence>
<dbReference type="AlphaFoldDB" id="A0A1R3KEY4"/>
<reference evidence="3" key="1">
    <citation type="submission" date="2013-09" db="EMBL/GenBank/DDBJ databases">
        <title>Corchorus olitorius genome sequencing.</title>
        <authorList>
            <person name="Alam M."/>
            <person name="Haque M.S."/>
            <person name="Islam M.S."/>
            <person name="Emdad E.M."/>
            <person name="Islam M.M."/>
            <person name="Ahmed B."/>
            <person name="Halim A."/>
            <person name="Hossen Q.M.M."/>
            <person name="Hossain M.Z."/>
            <person name="Ahmed R."/>
            <person name="Khan M.M."/>
            <person name="Islam R."/>
            <person name="Rashid M.M."/>
            <person name="Khan S.A."/>
            <person name="Rahman M.S."/>
            <person name="Alam M."/>
            <person name="Yahiya A.S."/>
            <person name="Khan M.S."/>
            <person name="Azam M.S."/>
            <person name="Haque T."/>
            <person name="Lashkar M.Z.H."/>
            <person name="Akhand A.I."/>
            <person name="Morshed G."/>
            <person name="Roy S."/>
            <person name="Uddin K.S."/>
            <person name="Rabeya T."/>
            <person name="Hossain A.S."/>
            <person name="Chowdhury A."/>
            <person name="Snigdha A.R."/>
            <person name="Mortoza M.S."/>
            <person name="Matin S.A."/>
            <person name="Hoque S.M.E."/>
            <person name="Islam M.K."/>
            <person name="Roy D.K."/>
            <person name="Haider R."/>
            <person name="Moosa M.M."/>
            <person name="Elias S.M."/>
            <person name="Hasan A.M."/>
            <person name="Jahan S."/>
            <person name="Shafiuddin M."/>
            <person name="Mahmood N."/>
            <person name="Shommy N.S."/>
        </authorList>
    </citation>
    <scope>NUCLEOTIDE SEQUENCE [LARGE SCALE GENOMIC DNA]</scope>
    <source>
        <strain evidence="3">cv. O-4</strain>
    </source>
</reference>
<dbReference type="EMBL" id="AWUE01013928">
    <property type="protein sequence ID" value="OMP05646.1"/>
    <property type="molecule type" value="Genomic_DNA"/>
</dbReference>
<name>A0A1R3KEY4_9ROSI</name>
<keyword evidence="3" id="KW-1185">Reference proteome</keyword>